<reference evidence="3" key="1">
    <citation type="submission" date="2023-08" db="EMBL/GenBank/DDBJ databases">
        <title>Chromosome-level Genome Assembly of mud carp (Cirrhinus molitorella).</title>
        <authorList>
            <person name="Liu H."/>
        </authorList>
    </citation>
    <scope>NUCLEOTIDE SEQUENCE</scope>
    <source>
        <strain evidence="3">Prfri</strain>
        <tissue evidence="3">Muscle</tissue>
    </source>
</reference>
<evidence type="ECO:0000259" key="2">
    <source>
        <dbReference type="PROSITE" id="PS50158"/>
    </source>
</evidence>
<dbReference type="PROSITE" id="PS50158">
    <property type="entry name" value="ZF_CCHC"/>
    <property type="match status" value="1"/>
</dbReference>
<dbReference type="AlphaFoldDB" id="A0AA88NWV5"/>
<sequence>MLVTHQQQLTHLTSLTGEIYKSLQALQAQASATAIAAASPPIASTSAEAAPPPPVLHPSASPRLAFPEKFDGTPGKCKGFLLQCSLFIEQQPALYPTDESRIAFVCSLLSGRALEWATAVWNYQRPVFPTFAAFVSRFKEVFQQSADGKEAGEQLMALKQGRGSAADYALTFRTLAAQSDWNEGPLKLHYRKGLNMELQAELACRDEGLSLEQYIDLSIRVDNLMRSRKPIRHTVSYSPAQAAASSEAEVEPMQVGFTRLTVEERERRMRNNLCLYCGQPGHLRATCPSRPPRRTSSWQP</sequence>
<evidence type="ECO:0000256" key="1">
    <source>
        <dbReference type="PROSITE-ProRule" id="PRU00047"/>
    </source>
</evidence>
<dbReference type="InterPro" id="IPR001878">
    <property type="entry name" value="Znf_CCHC"/>
</dbReference>
<dbReference type="SMART" id="SM00343">
    <property type="entry name" value="ZnF_C2HC"/>
    <property type="match status" value="1"/>
</dbReference>
<dbReference type="SUPFAM" id="SSF57756">
    <property type="entry name" value="Retrovirus zinc finger-like domains"/>
    <property type="match status" value="1"/>
</dbReference>
<dbReference type="Pfam" id="PF19259">
    <property type="entry name" value="Ty3_capsid"/>
    <property type="match status" value="1"/>
</dbReference>
<dbReference type="PANTHER" id="PTHR15503">
    <property type="entry name" value="LDOC1 RELATED"/>
    <property type="match status" value="1"/>
</dbReference>
<keyword evidence="1" id="KW-0479">Metal-binding</keyword>
<dbReference type="InterPro" id="IPR045358">
    <property type="entry name" value="Ty3_capsid"/>
</dbReference>
<protein>
    <recommendedName>
        <fullName evidence="2">CCHC-type domain-containing protein</fullName>
    </recommendedName>
</protein>
<name>A0AA88NWV5_9TELE</name>
<dbReference type="Proteomes" id="UP001187343">
    <property type="component" value="Unassembled WGS sequence"/>
</dbReference>
<keyword evidence="1" id="KW-0863">Zinc-finger</keyword>
<dbReference type="PANTHER" id="PTHR15503:SF22">
    <property type="entry name" value="TRANSPOSON TY3-I GAG POLYPROTEIN"/>
    <property type="match status" value="1"/>
</dbReference>
<organism evidence="3 4">
    <name type="scientific">Cirrhinus molitorella</name>
    <name type="common">mud carp</name>
    <dbReference type="NCBI Taxonomy" id="172907"/>
    <lineage>
        <taxon>Eukaryota</taxon>
        <taxon>Metazoa</taxon>
        <taxon>Chordata</taxon>
        <taxon>Craniata</taxon>
        <taxon>Vertebrata</taxon>
        <taxon>Euteleostomi</taxon>
        <taxon>Actinopterygii</taxon>
        <taxon>Neopterygii</taxon>
        <taxon>Teleostei</taxon>
        <taxon>Ostariophysi</taxon>
        <taxon>Cypriniformes</taxon>
        <taxon>Cyprinidae</taxon>
        <taxon>Labeoninae</taxon>
        <taxon>Labeonini</taxon>
        <taxon>Cirrhinus</taxon>
    </lineage>
</organism>
<feature type="domain" description="CCHC-type" evidence="2">
    <location>
        <begin position="274"/>
        <end position="289"/>
    </location>
</feature>
<dbReference type="InterPro" id="IPR036875">
    <property type="entry name" value="Znf_CCHC_sf"/>
</dbReference>
<evidence type="ECO:0000313" key="3">
    <source>
        <dbReference type="EMBL" id="KAK2867740.1"/>
    </source>
</evidence>
<dbReference type="InterPro" id="IPR032567">
    <property type="entry name" value="RTL1-rel"/>
</dbReference>
<gene>
    <name evidence="3" type="ORF">Q8A67_025857</name>
</gene>
<dbReference type="GO" id="GO:0008270">
    <property type="term" value="F:zinc ion binding"/>
    <property type="evidence" value="ECO:0007669"/>
    <property type="project" value="UniProtKB-KW"/>
</dbReference>
<dbReference type="Gene3D" id="4.10.60.10">
    <property type="entry name" value="Zinc finger, CCHC-type"/>
    <property type="match status" value="1"/>
</dbReference>
<keyword evidence="1" id="KW-0862">Zinc</keyword>
<dbReference type="GO" id="GO:0003676">
    <property type="term" value="F:nucleic acid binding"/>
    <property type="evidence" value="ECO:0007669"/>
    <property type="project" value="InterPro"/>
</dbReference>
<dbReference type="EMBL" id="JAUYZG010000025">
    <property type="protein sequence ID" value="KAK2867740.1"/>
    <property type="molecule type" value="Genomic_DNA"/>
</dbReference>
<comment type="caution">
    <text evidence="3">The sequence shown here is derived from an EMBL/GenBank/DDBJ whole genome shotgun (WGS) entry which is preliminary data.</text>
</comment>
<proteinExistence type="predicted"/>
<evidence type="ECO:0000313" key="4">
    <source>
        <dbReference type="Proteomes" id="UP001187343"/>
    </source>
</evidence>
<accession>A0AA88NWV5</accession>
<keyword evidence="4" id="KW-1185">Reference proteome</keyword>